<sequence length="152" mass="16053">MLAESPLAFFVMSLVIFFMISMFSLLCGYATLHFACSAAAREAGSSQTKTGARAAMQRVGAAILSGPLGAFGGITPRNPSGLALRTFRVPDGGSPEPYDLGVGANVQVDQKIYSYTYVVDATYSIQPILFPFSFQAKAQSTCAVEHPEGIGL</sequence>
<gene>
    <name evidence="2" type="ORF">J0M35_10800</name>
</gene>
<evidence type="ECO:0000313" key="2">
    <source>
        <dbReference type="EMBL" id="MBN8660845.1"/>
    </source>
</evidence>
<protein>
    <submittedName>
        <fullName evidence="2">Uncharacterized protein</fullName>
    </submittedName>
</protein>
<dbReference type="EMBL" id="JAFLCK010000014">
    <property type="protein sequence ID" value="MBN8660845.1"/>
    <property type="molecule type" value="Genomic_DNA"/>
</dbReference>
<dbReference type="AlphaFoldDB" id="A0A8J7TMI1"/>
<keyword evidence="1" id="KW-1133">Transmembrane helix</keyword>
<keyword evidence="1" id="KW-0812">Transmembrane</keyword>
<feature type="transmembrane region" description="Helical" evidence="1">
    <location>
        <begin position="7"/>
        <end position="32"/>
    </location>
</feature>
<accession>A0A8J7TMI1</accession>
<dbReference type="Proteomes" id="UP000664277">
    <property type="component" value="Unassembled WGS sequence"/>
</dbReference>
<reference evidence="2" key="1">
    <citation type="submission" date="2021-02" db="EMBL/GenBank/DDBJ databases">
        <title>Genome-Resolved Metagenomics of a Microbial Community Performing Photosynthetic Biological Nutrient Removal.</title>
        <authorList>
            <person name="Mcdaniel E.A."/>
        </authorList>
    </citation>
    <scope>NUCLEOTIDE SEQUENCE</scope>
    <source>
        <strain evidence="2">UWPOB_OBS1</strain>
    </source>
</reference>
<evidence type="ECO:0000256" key="1">
    <source>
        <dbReference type="SAM" id="Phobius"/>
    </source>
</evidence>
<proteinExistence type="predicted"/>
<organism evidence="2 3">
    <name type="scientific">Candidatus Obscuribacter phosphatis</name>
    <dbReference type="NCBI Taxonomy" id="1906157"/>
    <lineage>
        <taxon>Bacteria</taxon>
        <taxon>Bacillati</taxon>
        <taxon>Candidatus Melainabacteria</taxon>
        <taxon>Candidatus Obscuribacterales</taxon>
        <taxon>Candidatus Obscuribacteraceae</taxon>
        <taxon>Candidatus Obscuribacter</taxon>
    </lineage>
</organism>
<evidence type="ECO:0000313" key="3">
    <source>
        <dbReference type="Proteomes" id="UP000664277"/>
    </source>
</evidence>
<keyword evidence="1" id="KW-0472">Membrane</keyword>
<comment type="caution">
    <text evidence="2">The sequence shown here is derived from an EMBL/GenBank/DDBJ whole genome shotgun (WGS) entry which is preliminary data.</text>
</comment>
<name>A0A8J7TMI1_9BACT</name>